<comment type="similarity">
    <text evidence="2">Belongs to the ROK (NagC/XylR) family.</text>
</comment>
<comment type="function">
    <text evidence="1">Transcriptional repressor of xylose-utilizing enzymes.</text>
</comment>
<evidence type="ECO:0000256" key="1">
    <source>
        <dbReference type="ARBA" id="ARBA00002486"/>
    </source>
</evidence>
<reference evidence="4" key="1">
    <citation type="submission" date="2018-01" db="EMBL/GenBank/DDBJ databases">
        <title>Genome sequnecing of Lactobacillus formosensis KACC 18721.</title>
        <authorList>
            <person name="Kim S.-J."/>
            <person name="Heo J."/>
        </authorList>
    </citation>
    <scope>NUCLEOTIDE SEQUENCE</scope>
    <source>
        <strain evidence="4">KACC 18721</strain>
    </source>
</reference>
<dbReference type="InterPro" id="IPR043129">
    <property type="entry name" value="ATPase_NBD"/>
</dbReference>
<sequence>MTTNSHLSARQQNLKRILSLLDENDELSAKDLSNLTGLSIVSINKLIDVLSSHTPIIATNFINTRGRRAKTYHLNYQAYKLGIVELMENHKQVQATFFFTDLTGKIQSPQYSNSKISSIDQLIAFIKQATKNQRPQKIIVGVPGAEINGYLQISDVESLRGINLSATIQKNTGIETIIVNDANAATFGAAIDLKESQNISVGLYFPNDAGPGVGIVINNHLINGADGLAGEVEYGTIDEHQDITRQIIQYVQNIISFLNPHLIVIYIERLSLTNLQTKQIEETIKNNLPLHKKYRLDFSRSFEKDYLKGLATIGRKNILQNLVII</sequence>
<dbReference type="InterPro" id="IPR036390">
    <property type="entry name" value="WH_DNA-bd_sf"/>
</dbReference>
<evidence type="ECO:0000256" key="2">
    <source>
        <dbReference type="ARBA" id="ARBA00006479"/>
    </source>
</evidence>
<dbReference type="CDD" id="cd23763">
    <property type="entry name" value="ASKHA_ATPase_ROK"/>
    <property type="match status" value="1"/>
</dbReference>
<dbReference type="EMBL" id="PPWZ01000090">
    <property type="protein sequence ID" value="POH36077.1"/>
    <property type="molecule type" value="Genomic_DNA"/>
</dbReference>
<protein>
    <submittedName>
        <fullName evidence="4">ROK family transcriptional regulator</fullName>
    </submittedName>
</protein>
<dbReference type="SUPFAM" id="SSF46785">
    <property type="entry name" value="Winged helix' DNA-binding domain"/>
    <property type="match status" value="1"/>
</dbReference>
<gene>
    <name evidence="4" type="ORF">C2R26_10815</name>
</gene>
<dbReference type="Pfam" id="PF00480">
    <property type="entry name" value="ROK"/>
    <property type="match status" value="1"/>
</dbReference>
<dbReference type="AlphaFoldDB" id="A0A2P4R498"/>
<evidence type="ECO:0000313" key="4">
    <source>
        <dbReference type="EMBL" id="POH36077.1"/>
    </source>
</evidence>
<comment type="caution">
    <text evidence="4">The sequence shown here is derived from an EMBL/GenBank/DDBJ whole genome shotgun (WGS) entry which is preliminary data.</text>
</comment>
<dbReference type="InterPro" id="IPR036388">
    <property type="entry name" value="WH-like_DNA-bd_sf"/>
</dbReference>
<dbReference type="GO" id="GO:0042732">
    <property type="term" value="P:D-xylose metabolic process"/>
    <property type="evidence" value="ECO:0007669"/>
    <property type="project" value="UniProtKB-KW"/>
</dbReference>
<dbReference type="InterPro" id="IPR000600">
    <property type="entry name" value="ROK"/>
</dbReference>
<evidence type="ECO:0000256" key="3">
    <source>
        <dbReference type="ARBA" id="ARBA00022629"/>
    </source>
</evidence>
<dbReference type="PANTHER" id="PTHR18964">
    <property type="entry name" value="ROK (REPRESSOR, ORF, KINASE) FAMILY"/>
    <property type="match status" value="1"/>
</dbReference>
<dbReference type="Gene3D" id="1.10.10.10">
    <property type="entry name" value="Winged helix-like DNA-binding domain superfamily/Winged helix DNA-binding domain"/>
    <property type="match status" value="1"/>
</dbReference>
<accession>A0A2P4R498</accession>
<name>A0A2P4R498_9LACO</name>
<keyword evidence="3" id="KW-0859">Xylose metabolism</keyword>
<dbReference type="Gene3D" id="3.30.420.40">
    <property type="match status" value="2"/>
</dbReference>
<proteinExistence type="inferred from homology"/>
<keyword evidence="3" id="KW-0119">Carbohydrate metabolism</keyword>
<organism evidence="4">
    <name type="scientific">Companilactobacillus formosensis</name>
    <dbReference type="NCBI Taxonomy" id="1617889"/>
    <lineage>
        <taxon>Bacteria</taxon>
        <taxon>Bacillati</taxon>
        <taxon>Bacillota</taxon>
        <taxon>Bacilli</taxon>
        <taxon>Lactobacillales</taxon>
        <taxon>Lactobacillaceae</taxon>
        <taxon>Companilactobacillus</taxon>
    </lineage>
</organism>
<dbReference type="SUPFAM" id="SSF53067">
    <property type="entry name" value="Actin-like ATPase domain"/>
    <property type="match status" value="2"/>
</dbReference>
<dbReference type="PANTHER" id="PTHR18964:SF149">
    <property type="entry name" value="BIFUNCTIONAL UDP-N-ACETYLGLUCOSAMINE 2-EPIMERASE_N-ACETYLMANNOSAMINE KINASE"/>
    <property type="match status" value="1"/>
</dbReference>